<name>Q3ZAJ8_DROME</name>
<proteinExistence type="evidence at transcript level"/>
<organism evidence="1">
    <name type="scientific">Drosophila melanogaster</name>
    <name type="common">Fruit fly</name>
    <dbReference type="NCBI Taxonomy" id="7227"/>
    <lineage>
        <taxon>Eukaryota</taxon>
        <taxon>Metazoa</taxon>
        <taxon>Ecdysozoa</taxon>
        <taxon>Arthropoda</taxon>
        <taxon>Hexapoda</taxon>
        <taxon>Insecta</taxon>
        <taxon>Pterygota</taxon>
        <taxon>Neoptera</taxon>
        <taxon>Endopterygota</taxon>
        <taxon>Diptera</taxon>
        <taxon>Brachycera</taxon>
        <taxon>Muscomorpha</taxon>
        <taxon>Ephydroidea</taxon>
        <taxon>Drosophilidae</taxon>
        <taxon>Drosophila</taxon>
        <taxon>Sophophora</taxon>
    </lineage>
</organism>
<evidence type="ECO:0000313" key="1">
    <source>
        <dbReference type="EMBL" id="AAZ86792.1"/>
    </source>
</evidence>
<accession>Q3ZAJ8</accession>
<sequence length="140" mass="15569">MGVVPLQLHRGKTAETLPFSSQFFPAAFLHSAFLVLVLQLRLSFKATKILLTLTSCLLARTTPLRAPQRTPLPFPECVCTQSELCLVNRIHLATSRDQQPLGFAPAQNAKYYAALAENLDALKEMGVRNKARLNMKLFSD</sequence>
<reference evidence="1" key="1">
    <citation type="submission" date="2005-08" db="EMBL/GenBank/DDBJ databases">
        <authorList>
            <person name="Stapleton M."/>
            <person name="Carlson J."/>
            <person name="Chavez C."/>
            <person name="Frise E."/>
            <person name="George R."/>
            <person name="Pacleb J."/>
            <person name="Park S."/>
            <person name="Wan K."/>
            <person name="Yu C."/>
            <person name="Celniker S."/>
        </authorList>
    </citation>
    <scope>NUCLEOTIDE SEQUENCE</scope>
</reference>
<dbReference type="EMBL" id="BT023871">
    <property type="protein sequence ID" value="AAZ86792.1"/>
    <property type="molecule type" value="mRNA"/>
</dbReference>
<dbReference type="AlphaFoldDB" id="Q3ZAJ8"/>
<protein>
    <submittedName>
        <fullName evidence="1">GM04590p</fullName>
    </submittedName>
</protein>